<protein>
    <recommendedName>
        <fullName evidence="9">Nucleoside diphosphate kinase</fullName>
        <ecNumber evidence="9">2.7.4.6</ecNumber>
    </recommendedName>
</protein>
<dbReference type="GO" id="GO:0005524">
    <property type="term" value="F:ATP binding"/>
    <property type="evidence" value="ECO:0007669"/>
    <property type="project" value="UniProtKB-KW"/>
</dbReference>
<evidence type="ECO:0000313" key="12">
    <source>
        <dbReference type="Proteomes" id="UP001516023"/>
    </source>
</evidence>
<gene>
    <name evidence="11" type="ORF">HJC23_003164</name>
</gene>
<evidence type="ECO:0000256" key="2">
    <source>
        <dbReference type="ARBA" id="ARBA00008142"/>
    </source>
</evidence>
<proteinExistence type="inferred from homology"/>
<dbReference type="InterPro" id="IPR034907">
    <property type="entry name" value="NDK-like_dom"/>
</dbReference>
<name>A0ABD3PTW1_9STRA</name>
<dbReference type="NCBIfam" id="NF001908">
    <property type="entry name" value="PRK00668.1"/>
    <property type="match status" value="1"/>
</dbReference>
<evidence type="ECO:0000256" key="7">
    <source>
        <dbReference type="PROSITE-ProRule" id="PRU00706"/>
    </source>
</evidence>
<dbReference type="EMBL" id="JABMIG020000138">
    <property type="protein sequence ID" value="KAL3789615.1"/>
    <property type="molecule type" value="Genomic_DNA"/>
</dbReference>
<organism evidence="11 12">
    <name type="scientific">Cyclotella cryptica</name>
    <dbReference type="NCBI Taxonomy" id="29204"/>
    <lineage>
        <taxon>Eukaryota</taxon>
        <taxon>Sar</taxon>
        <taxon>Stramenopiles</taxon>
        <taxon>Ochrophyta</taxon>
        <taxon>Bacillariophyta</taxon>
        <taxon>Coscinodiscophyceae</taxon>
        <taxon>Thalassiosirophycidae</taxon>
        <taxon>Stephanodiscales</taxon>
        <taxon>Stephanodiscaceae</taxon>
        <taxon>Cyclotella</taxon>
    </lineage>
</organism>
<dbReference type="PRINTS" id="PR01243">
    <property type="entry name" value="NUCDPKINASE"/>
</dbReference>
<keyword evidence="4 9" id="KW-0547">Nucleotide-binding</keyword>
<comment type="caution">
    <text evidence="11">The sequence shown here is derived from an EMBL/GenBank/DDBJ whole genome shotgun (WGS) entry which is preliminary data.</text>
</comment>
<evidence type="ECO:0000256" key="9">
    <source>
        <dbReference type="RuleBase" id="RU004013"/>
    </source>
</evidence>
<dbReference type="Gene3D" id="3.30.70.141">
    <property type="entry name" value="Nucleoside diphosphate kinase-like domain"/>
    <property type="match status" value="1"/>
</dbReference>
<feature type="binding site" evidence="7">
    <location>
        <position position="228"/>
    </location>
    <ligand>
        <name>ATP</name>
        <dbReference type="ChEBI" id="CHEBI:30616"/>
    </ligand>
</feature>
<dbReference type="PROSITE" id="PS51374">
    <property type="entry name" value="NDPK_LIKE"/>
    <property type="match status" value="1"/>
</dbReference>
<evidence type="ECO:0000256" key="8">
    <source>
        <dbReference type="RuleBase" id="RU004011"/>
    </source>
</evidence>
<dbReference type="EC" id="2.7.4.6" evidence="9"/>
<feature type="binding site" evidence="7">
    <location>
        <position position="255"/>
    </location>
    <ligand>
        <name>ATP</name>
        <dbReference type="ChEBI" id="CHEBI:30616"/>
    </ligand>
</feature>
<dbReference type="InterPro" id="IPR001564">
    <property type="entry name" value="Nucleoside_diP_kinase"/>
</dbReference>
<keyword evidence="3 9" id="KW-0808">Transferase</keyword>
<keyword evidence="12" id="KW-1185">Reference proteome</keyword>
<dbReference type="SMART" id="SM00562">
    <property type="entry name" value="NDK"/>
    <property type="match status" value="1"/>
</dbReference>
<feature type="binding site" evidence="7">
    <location>
        <position position="234"/>
    </location>
    <ligand>
        <name>ATP</name>
        <dbReference type="ChEBI" id="CHEBI:30616"/>
    </ligand>
</feature>
<evidence type="ECO:0000256" key="1">
    <source>
        <dbReference type="ARBA" id="ARBA00001946"/>
    </source>
</evidence>
<keyword evidence="5 9" id="KW-0418">Kinase</keyword>
<evidence type="ECO:0000256" key="5">
    <source>
        <dbReference type="ARBA" id="ARBA00022777"/>
    </source>
</evidence>
<evidence type="ECO:0000256" key="6">
    <source>
        <dbReference type="ARBA" id="ARBA00022840"/>
    </source>
</evidence>
<feature type="binding site" evidence="7">
    <location>
        <position position="245"/>
    </location>
    <ligand>
        <name>ATP</name>
        <dbReference type="ChEBI" id="CHEBI:30616"/>
    </ligand>
</feature>
<dbReference type="CDD" id="cd04413">
    <property type="entry name" value="NDPk_I"/>
    <property type="match status" value="1"/>
</dbReference>
<dbReference type="Proteomes" id="UP001516023">
    <property type="component" value="Unassembled WGS sequence"/>
</dbReference>
<dbReference type="PROSITE" id="PS00469">
    <property type="entry name" value="NDPK"/>
    <property type="match status" value="1"/>
</dbReference>
<dbReference type="FunFam" id="3.30.70.141:FF:000002">
    <property type="entry name" value="Nucleoside diphosphate kinase"/>
    <property type="match status" value="1"/>
</dbReference>
<accession>A0ABD3PTW1</accession>
<evidence type="ECO:0000256" key="3">
    <source>
        <dbReference type="ARBA" id="ARBA00022679"/>
    </source>
</evidence>
<comment type="similarity">
    <text evidence="2 7 8">Belongs to the NDK family.</text>
</comment>
<dbReference type="AlphaFoldDB" id="A0ABD3PTW1"/>
<dbReference type="InterPro" id="IPR023005">
    <property type="entry name" value="Nucleoside_diP_kinase_AS"/>
</dbReference>
<reference evidence="11 12" key="1">
    <citation type="journal article" date="2020" name="G3 (Bethesda)">
        <title>Improved Reference Genome for Cyclotella cryptica CCMP332, a Model for Cell Wall Morphogenesis, Salinity Adaptation, and Lipid Production in Diatoms (Bacillariophyta).</title>
        <authorList>
            <person name="Roberts W.R."/>
            <person name="Downey K.M."/>
            <person name="Ruck E.C."/>
            <person name="Traller J.C."/>
            <person name="Alverson A.J."/>
        </authorList>
    </citation>
    <scope>NUCLEOTIDE SEQUENCE [LARGE SCALE GENOMIC DNA]</scope>
    <source>
        <strain evidence="11 12">CCMP332</strain>
    </source>
</reference>
<feature type="binding site" evidence="7">
    <location>
        <position position="200"/>
    </location>
    <ligand>
        <name>ATP</name>
        <dbReference type="ChEBI" id="CHEBI:30616"/>
    </ligand>
</feature>
<feature type="binding site" evidence="7">
    <location>
        <position position="152"/>
    </location>
    <ligand>
        <name>ATP</name>
        <dbReference type="ChEBI" id="CHEBI:30616"/>
    </ligand>
</feature>
<keyword evidence="6 9" id="KW-0067">ATP-binding</keyword>
<comment type="cofactor">
    <cofactor evidence="1">
        <name>Mg(2+)</name>
        <dbReference type="ChEBI" id="CHEBI:18420"/>
    </cofactor>
</comment>
<sequence length="292" mass="32173">MGLYNIILNQTTITLRETQYDIQYPQSATCIICLLFLQVNLQLFTLRRIDQSSPVAVIYINIFTMFSVATRSIASTTARRAASRSSYGIRAASSAAARNVASAPIALTALALVASTVVATASVDSRATVHCEKLPVYGVPGTNRERTFLAVKPDGVQRGLVGDIIARFEKRGYKLVGLKMVWPTMEMAQTHYKDLSKKPFFPSLCKFFSSGPIICMCWEGKDIIKQGRQMLGETQPLASKPGSIRGDYSIDLGRNICHGSDSPEAAAHELEMWFPEGVNDWGKTVDSWVYES</sequence>
<feature type="domain" description="Nucleoside diphosphate kinase-like" evidence="10">
    <location>
        <begin position="144"/>
        <end position="280"/>
    </location>
</feature>
<dbReference type="InterPro" id="IPR036850">
    <property type="entry name" value="NDK-like_dom_sf"/>
</dbReference>
<dbReference type="GO" id="GO:0004550">
    <property type="term" value="F:nucleoside diphosphate kinase activity"/>
    <property type="evidence" value="ECO:0007669"/>
    <property type="project" value="UniProtKB-EC"/>
</dbReference>
<dbReference type="SUPFAM" id="SSF54919">
    <property type="entry name" value="Nucleoside diphosphate kinase, NDK"/>
    <property type="match status" value="1"/>
</dbReference>
<feature type="active site" description="Pros-phosphohistidine intermediate" evidence="7">
    <location>
        <position position="258"/>
    </location>
</feature>
<evidence type="ECO:0000259" key="10">
    <source>
        <dbReference type="SMART" id="SM00562"/>
    </source>
</evidence>
<comment type="catalytic activity">
    <reaction evidence="9">
        <text>a 2'-deoxyribonucleoside 5'-diphosphate + ATP = a 2'-deoxyribonucleoside 5'-triphosphate + ADP</text>
        <dbReference type="Rhea" id="RHEA:44640"/>
        <dbReference type="ChEBI" id="CHEBI:30616"/>
        <dbReference type="ChEBI" id="CHEBI:61560"/>
        <dbReference type="ChEBI" id="CHEBI:73316"/>
        <dbReference type="ChEBI" id="CHEBI:456216"/>
        <dbReference type="EC" id="2.7.4.6"/>
    </reaction>
</comment>
<dbReference type="HAMAP" id="MF_00451">
    <property type="entry name" value="NDP_kinase"/>
    <property type="match status" value="1"/>
</dbReference>
<dbReference type="Pfam" id="PF00334">
    <property type="entry name" value="NDK"/>
    <property type="match status" value="1"/>
</dbReference>
<evidence type="ECO:0000256" key="4">
    <source>
        <dbReference type="ARBA" id="ARBA00022741"/>
    </source>
</evidence>
<evidence type="ECO:0000313" key="11">
    <source>
        <dbReference type="EMBL" id="KAL3789615.1"/>
    </source>
</evidence>
<dbReference type="PANTHER" id="PTHR11349">
    <property type="entry name" value="NUCLEOSIDE DIPHOSPHATE KINASE"/>
    <property type="match status" value="1"/>
</dbReference>